<dbReference type="Pfam" id="PF01412">
    <property type="entry name" value="ArfGap"/>
    <property type="match status" value="1"/>
</dbReference>
<protein>
    <submittedName>
        <fullName evidence="10">ArfGAP with SH3 domain, ankyrin repeat and PH domain 3</fullName>
    </submittedName>
</protein>
<evidence type="ECO:0000256" key="5">
    <source>
        <dbReference type="ARBA" id="ARBA00023043"/>
    </source>
</evidence>
<evidence type="ECO:0000313" key="10">
    <source>
        <dbReference type="Ensembl" id="ENSACDP00005003123.1"/>
    </source>
</evidence>
<dbReference type="Ensembl" id="ENSACDT00005003762.1">
    <property type="protein sequence ID" value="ENSACDP00005003123.1"/>
    <property type="gene ID" value="ENSACDG00005002211.1"/>
</dbReference>
<dbReference type="InterPro" id="IPR001164">
    <property type="entry name" value="ArfGAP_dom"/>
</dbReference>
<dbReference type="InterPro" id="IPR038508">
    <property type="entry name" value="ArfGAP_dom_sf"/>
</dbReference>
<dbReference type="Pfam" id="PF00169">
    <property type="entry name" value="PH"/>
    <property type="match status" value="1"/>
</dbReference>
<name>A0A8B9IET8_ANSCY</name>
<comment type="subcellular location">
    <subcellularLocation>
        <location evidence="1">Cytoplasm</location>
    </subcellularLocation>
</comment>
<dbReference type="FunFam" id="2.30.29.30:FF:000012">
    <property type="entry name" value="Arf-GAP with SH3 domain, ANK repeat and PH domain-containing protein 2"/>
    <property type="match status" value="1"/>
</dbReference>
<evidence type="ECO:0000313" key="11">
    <source>
        <dbReference type="Proteomes" id="UP000694521"/>
    </source>
</evidence>
<evidence type="ECO:0000256" key="7">
    <source>
        <dbReference type="SAM" id="MobiDB-lite"/>
    </source>
</evidence>
<accession>A0A8B9IET8</accession>
<sequence length="541" mass="59924">MSGGTRYPGAAPLIPWGLARQRRRSLDGDQAVLQRIRKYVKAIHVSGLTHVDNEEQYSEALENFGNNHLSQNNHELSTGFLNLAVFTREVTALFKNLVQNLNNIVSFPLDSLLKGQLKDGRLVSPQPWLLGCRSPVRGQNAALGTWLAARSKRQRRSGDVPENLSRKNSGSGYSIHQHQGNKQYGTEKSGFLYKKSDGIRKVWQKRKCGVKYGCLTISHSTINRPPVKLNLLTCQVRPHAEEKKCFDLVTHNRTYHFQAEDEQECVVWVSVLQNSKDEALSNAFKGEPNGGAASAGGAADGGVQELTKLVIGEVKNMPGNKQCCDCGAPDPTWLSTNLGILTCIECSGIHRELGVHYSRIQSLTLDVLSTSELLLAVSVGNTRFNEIMEATLPTQDCPKPSAGSDMSARKEYIVAKYMERRYVQRGGRDEPHRLWDAIRTRDLLALLQAFAEGHDLAKPLASPEGQDAGELALHMAVRYADRSSLPLVDFIIQNGCVRRGSHHPWRPGDVPEVPERPREDGERCSHALELSRLCAGGRWTG</sequence>
<evidence type="ECO:0000259" key="9">
    <source>
        <dbReference type="PROSITE" id="PS50115"/>
    </source>
</evidence>
<organism evidence="10 11">
    <name type="scientific">Anser cygnoides</name>
    <name type="common">Swan goose</name>
    <dbReference type="NCBI Taxonomy" id="8845"/>
    <lineage>
        <taxon>Eukaryota</taxon>
        <taxon>Metazoa</taxon>
        <taxon>Chordata</taxon>
        <taxon>Craniata</taxon>
        <taxon>Vertebrata</taxon>
        <taxon>Euteleostomi</taxon>
        <taxon>Archelosauria</taxon>
        <taxon>Archosauria</taxon>
        <taxon>Dinosauria</taxon>
        <taxon>Saurischia</taxon>
        <taxon>Theropoda</taxon>
        <taxon>Coelurosauria</taxon>
        <taxon>Aves</taxon>
        <taxon>Neognathae</taxon>
        <taxon>Galloanserae</taxon>
        <taxon>Anseriformes</taxon>
        <taxon>Anatidae</taxon>
        <taxon>Anserinae</taxon>
        <taxon>Anser</taxon>
    </lineage>
</organism>
<dbReference type="SMART" id="SM00233">
    <property type="entry name" value="PH"/>
    <property type="match status" value="1"/>
</dbReference>
<keyword evidence="2" id="KW-0963">Cytoplasm</keyword>
<dbReference type="CDD" id="cd17900">
    <property type="entry name" value="ArfGap_ASAP3"/>
    <property type="match status" value="1"/>
</dbReference>
<evidence type="ECO:0000256" key="1">
    <source>
        <dbReference type="ARBA" id="ARBA00004496"/>
    </source>
</evidence>
<dbReference type="Gene3D" id="1.25.40.950">
    <property type="match status" value="1"/>
</dbReference>
<dbReference type="PROSITE" id="PS50115">
    <property type="entry name" value="ARFGAP"/>
    <property type="match status" value="1"/>
</dbReference>
<dbReference type="GO" id="GO:0051492">
    <property type="term" value="P:regulation of stress fiber assembly"/>
    <property type="evidence" value="ECO:0007669"/>
    <property type="project" value="TreeGrafter"/>
</dbReference>
<dbReference type="Gene3D" id="2.30.29.30">
    <property type="entry name" value="Pleckstrin-homology domain (PH domain)/Phosphotyrosine-binding domain (PTB)"/>
    <property type="match status" value="1"/>
</dbReference>
<keyword evidence="6" id="KW-0863">Zinc-finger</keyword>
<dbReference type="GO" id="GO:0008270">
    <property type="term" value="F:zinc ion binding"/>
    <property type="evidence" value="ECO:0007669"/>
    <property type="project" value="UniProtKB-KW"/>
</dbReference>
<dbReference type="InterPro" id="IPR037844">
    <property type="entry name" value="PH_ASAP"/>
</dbReference>
<dbReference type="InterPro" id="IPR043593">
    <property type="entry name" value="ASAP"/>
</dbReference>
<dbReference type="FunFam" id="1.10.220.150:FF:000002">
    <property type="entry name" value="arf-GAP with SH3 domain, ANK repeat and PH domain-containing protein 1"/>
    <property type="match status" value="1"/>
</dbReference>
<dbReference type="PANTHER" id="PTHR45854">
    <property type="entry name" value="ASAP FAMILY MEMBER"/>
    <property type="match status" value="1"/>
</dbReference>
<dbReference type="AlphaFoldDB" id="A0A8B9IET8"/>
<evidence type="ECO:0000256" key="2">
    <source>
        <dbReference type="ARBA" id="ARBA00022490"/>
    </source>
</evidence>
<feature type="domain" description="Arf-GAP" evidence="9">
    <location>
        <begin position="308"/>
        <end position="430"/>
    </location>
</feature>
<dbReference type="SMART" id="SM00105">
    <property type="entry name" value="ArfGap"/>
    <property type="match status" value="1"/>
</dbReference>
<keyword evidence="5" id="KW-0040">ANK repeat</keyword>
<dbReference type="InterPro" id="IPR011993">
    <property type="entry name" value="PH-like_dom_sf"/>
</dbReference>
<reference evidence="10" key="2">
    <citation type="submission" date="2025-09" db="UniProtKB">
        <authorList>
            <consortium name="Ensembl"/>
        </authorList>
    </citation>
    <scope>IDENTIFICATION</scope>
</reference>
<evidence type="ECO:0000256" key="4">
    <source>
        <dbReference type="ARBA" id="ARBA00022833"/>
    </source>
</evidence>
<reference evidence="10" key="1">
    <citation type="submission" date="2025-08" db="UniProtKB">
        <authorList>
            <consortium name="Ensembl"/>
        </authorList>
    </citation>
    <scope>IDENTIFICATION</scope>
</reference>
<evidence type="ECO:0000256" key="6">
    <source>
        <dbReference type="PROSITE-ProRule" id="PRU00288"/>
    </source>
</evidence>
<dbReference type="GO" id="GO:0005737">
    <property type="term" value="C:cytoplasm"/>
    <property type="evidence" value="ECO:0007669"/>
    <property type="project" value="UniProtKB-SubCell"/>
</dbReference>
<dbReference type="Proteomes" id="UP000694521">
    <property type="component" value="Unplaced"/>
</dbReference>
<dbReference type="InterPro" id="IPR036770">
    <property type="entry name" value="Ankyrin_rpt-contain_sf"/>
</dbReference>
<dbReference type="SUPFAM" id="SSF103657">
    <property type="entry name" value="BAR/IMD domain-like"/>
    <property type="match status" value="1"/>
</dbReference>
<dbReference type="CDD" id="cd13251">
    <property type="entry name" value="PH_ASAP"/>
    <property type="match status" value="1"/>
</dbReference>
<dbReference type="GO" id="GO:0005925">
    <property type="term" value="C:focal adhesion"/>
    <property type="evidence" value="ECO:0007669"/>
    <property type="project" value="TreeGrafter"/>
</dbReference>
<dbReference type="PRINTS" id="PR00405">
    <property type="entry name" value="REVINTRACTNG"/>
</dbReference>
<dbReference type="PANTHER" id="PTHR45854:SF1">
    <property type="entry name" value="ARF-GAP WITH SH3 DOMAIN, ANK REPEAT AND PH DOMAIN-CONTAINING PROTEIN 3"/>
    <property type="match status" value="1"/>
</dbReference>
<dbReference type="InterPro" id="IPR001849">
    <property type="entry name" value="PH_domain"/>
</dbReference>
<dbReference type="Gene3D" id="1.20.1270.60">
    <property type="entry name" value="Arfaptin homology (AH) domain/BAR domain"/>
    <property type="match status" value="1"/>
</dbReference>
<proteinExistence type="predicted"/>
<dbReference type="Gene3D" id="1.10.220.150">
    <property type="entry name" value="Arf GTPase activating protein"/>
    <property type="match status" value="1"/>
</dbReference>
<evidence type="ECO:0000256" key="3">
    <source>
        <dbReference type="ARBA" id="ARBA00022723"/>
    </source>
</evidence>
<evidence type="ECO:0000259" key="8">
    <source>
        <dbReference type="PROSITE" id="PS50003"/>
    </source>
</evidence>
<feature type="compositionally biased region" description="Polar residues" evidence="7">
    <location>
        <begin position="166"/>
        <end position="183"/>
    </location>
</feature>
<keyword evidence="11" id="KW-1185">Reference proteome</keyword>
<dbReference type="InterPro" id="IPR037278">
    <property type="entry name" value="ARFGAP/RecO"/>
</dbReference>
<dbReference type="SUPFAM" id="SSF57863">
    <property type="entry name" value="ArfGap/RecO-like zinc finger"/>
    <property type="match status" value="1"/>
</dbReference>
<dbReference type="InterPro" id="IPR027267">
    <property type="entry name" value="AH/BAR_dom_sf"/>
</dbReference>
<dbReference type="SUPFAM" id="SSF50729">
    <property type="entry name" value="PH domain-like"/>
    <property type="match status" value="1"/>
</dbReference>
<keyword evidence="4" id="KW-0862">Zinc</keyword>
<keyword evidence="3" id="KW-0479">Metal-binding</keyword>
<dbReference type="PROSITE" id="PS50003">
    <property type="entry name" value="PH_DOMAIN"/>
    <property type="match status" value="1"/>
</dbReference>
<dbReference type="GO" id="GO:0001726">
    <property type="term" value="C:ruffle"/>
    <property type="evidence" value="ECO:0007669"/>
    <property type="project" value="TreeGrafter"/>
</dbReference>
<dbReference type="InterPro" id="IPR047006">
    <property type="entry name" value="ASAP3_ArfGap"/>
</dbReference>
<feature type="domain" description="PH" evidence="8">
    <location>
        <begin position="185"/>
        <end position="277"/>
    </location>
</feature>
<dbReference type="SUPFAM" id="SSF48403">
    <property type="entry name" value="Ankyrin repeat"/>
    <property type="match status" value="1"/>
</dbReference>
<feature type="region of interest" description="Disordered" evidence="7">
    <location>
        <begin position="149"/>
        <end position="183"/>
    </location>
</feature>
<dbReference type="GO" id="GO:0005096">
    <property type="term" value="F:GTPase activator activity"/>
    <property type="evidence" value="ECO:0007669"/>
    <property type="project" value="InterPro"/>
</dbReference>